<sequence length="201" mass="21523">MFPPKVWTKVLLAAALALTLATEVSSQHSMVTAMGSHHGMIRRRGLIESILRGGEFGPTHTATPSTTQSPSTSRTHTQTHEPSSSTSSSSDSGLGKSYEGEATHYQPGLGSCGDVNHASEMVVAVSHSKYDAKAKSQNPNENPFCGIKLKVTYEGKSIEVKVVDRCPGCGENDLDLSPTAFKKLAPLGKGRLKQVKWKMID</sequence>
<dbReference type="EMBL" id="CP119917">
    <property type="protein sequence ID" value="WFD15003.1"/>
    <property type="molecule type" value="Genomic_DNA"/>
</dbReference>
<evidence type="ECO:0000256" key="3">
    <source>
        <dbReference type="SAM" id="SignalP"/>
    </source>
</evidence>
<dbReference type="InterPro" id="IPR036908">
    <property type="entry name" value="RlpA-like_sf"/>
</dbReference>
<proteinExistence type="predicted"/>
<dbReference type="SUPFAM" id="SSF50685">
    <property type="entry name" value="Barwin-like endoglucanases"/>
    <property type="match status" value="1"/>
</dbReference>
<evidence type="ECO:0000313" key="6">
    <source>
        <dbReference type="Proteomes" id="UP001217582"/>
    </source>
</evidence>
<organism evidence="5 6">
    <name type="scientific">Malassezia arunalokei</name>
    <dbReference type="NCBI Taxonomy" id="1514897"/>
    <lineage>
        <taxon>Eukaryota</taxon>
        <taxon>Fungi</taxon>
        <taxon>Dikarya</taxon>
        <taxon>Basidiomycota</taxon>
        <taxon>Ustilaginomycotina</taxon>
        <taxon>Malasseziomycetes</taxon>
        <taxon>Malasseziales</taxon>
        <taxon>Malasseziaceae</taxon>
        <taxon>Malassezia</taxon>
    </lineage>
</organism>
<accession>A0AAJ5Z124</accession>
<gene>
    <name evidence="5" type="primary">DAG7</name>
    <name evidence="5" type="ORF">MARU1_001014</name>
</gene>
<dbReference type="InterPro" id="IPR051477">
    <property type="entry name" value="Expansin_CellWall"/>
</dbReference>
<feature type="compositionally biased region" description="Low complexity" evidence="2">
    <location>
        <begin position="58"/>
        <end position="76"/>
    </location>
</feature>
<keyword evidence="1 3" id="KW-0732">Signal</keyword>
<name>A0AAJ5Z124_9BASI</name>
<evidence type="ECO:0000259" key="4">
    <source>
        <dbReference type="Pfam" id="PF03330"/>
    </source>
</evidence>
<dbReference type="Proteomes" id="UP001217582">
    <property type="component" value="Chromosome 2"/>
</dbReference>
<dbReference type="Pfam" id="PF03330">
    <property type="entry name" value="DPBB_1"/>
    <property type="match status" value="1"/>
</dbReference>
<dbReference type="CDD" id="cd22191">
    <property type="entry name" value="DPBB_RlpA_EXP_N-like"/>
    <property type="match status" value="1"/>
</dbReference>
<dbReference type="PANTHER" id="PTHR31836">
    <property type="match status" value="1"/>
</dbReference>
<dbReference type="AlphaFoldDB" id="A0AAJ5Z124"/>
<dbReference type="Gene3D" id="2.40.40.10">
    <property type="entry name" value="RlpA-like domain"/>
    <property type="match status" value="1"/>
</dbReference>
<feature type="signal peptide" evidence="3">
    <location>
        <begin position="1"/>
        <end position="26"/>
    </location>
</feature>
<evidence type="ECO:0000256" key="1">
    <source>
        <dbReference type="ARBA" id="ARBA00022729"/>
    </source>
</evidence>
<evidence type="ECO:0000313" key="5">
    <source>
        <dbReference type="EMBL" id="WFD15003.1"/>
    </source>
</evidence>
<feature type="region of interest" description="Disordered" evidence="2">
    <location>
        <begin position="53"/>
        <end position="100"/>
    </location>
</feature>
<reference evidence="5 6" key="1">
    <citation type="submission" date="2023-03" db="EMBL/GenBank/DDBJ databases">
        <title>Mating type loci evolution in Malassezia.</title>
        <authorList>
            <person name="Coelho M.A."/>
        </authorList>
    </citation>
    <scope>NUCLEOTIDE SEQUENCE [LARGE SCALE GENOMIC DNA]</scope>
    <source>
        <strain evidence="5 6">CBS 13387</strain>
    </source>
</reference>
<keyword evidence="6" id="KW-1185">Reference proteome</keyword>
<dbReference type="PANTHER" id="PTHR31836:SF27">
    <property type="entry name" value="RLPA-LIKE PROTEIN DOUBLE-PSI BETA-BARREL DOMAIN-CONTAINING PROTEIN"/>
    <property type="match status" value="1"/>
</dbReference>
<dbReference type="InterPro" id="IPR009009">
    <property type="entry name" value="RlpA-like_DPBB"/>
</dbReference>
<feature type="chain" id="PRO_5042581080" evidence="3">
    <location>
        <begin position="27"/>
        <end position="201"/>
    </location>
</feature>
<protein>
    <submittedName>
        <fullName evidence="5">Lytic transglycosylase</fullName>
    </submittedName>
</protein>
<feature type="compositionally biased region" description="Low complexity" evidence="2">
    <location>
        <begin position="83"/>
        <end position="92"/>
    </location>
</feature>
<evidence type="ECO:0000256" key="2">
    <source>
        <dbReference type="SAM" id="MobiDB-lite"/>
    </source>
</evidence>
<feature type="domain" description="RlpA-like protein double-psi beta-barrel" evidence="4">
    <location>
        <begin position="129"/>
        <end position="192"/>
    </location>
</feature>